<dbReference type="Proteomes" id="UP001172083">
    <property type="component" value="Unassembled WGS sequence"/>
</dbReference>
<evidence type="ECO:0000256" key="5">
    <source>
        <dbReference type="ARBA" id="ARBA00023295"/>
    </source>
</evidence>
<feature type="chain" id="PRO_5047413707" description="beta-N-acetylhexosaminidase" evidence="6">
    <location>
        <begin position="22"/>
        <end position="978"/>
    </location>
</feature>
<keyword evidence="4 9" id="KW-0378">Hydrolase</keyword>
<dbReference type="EMBL" id="JAUJEB010000001">
    <property type="protein sequence ID" value="MDN5212543.1"/>
    <property type="molecule type" value="Genomic_DNA"/>
</dbReference>
<dbReference type="PANTHER" id="PTHR30480:SF13">
    <property type="entry name" value="BETA-HEXOSAMINIDASE"/>
    <property type="match status" value="1"/>
</dbReference>
<feature type="domain" description="Glycoside hydrolase family 3 N-terminal" evidence="8">
    <location>
        <begin position="48"/>
        <end position="361"/>
    </location>
</feature>
<evidence type="ECO:0000256" key="3">
    <source>
        <dbReference type="ARBA" id="ARBA00012663"/>
    </source>
</evidence>
<feature type="signal peptide" evidence="6">
    <location>
        <begin position="1"/>
        <end position="21"/>
    </location>
</feature>
<dbReference type="InterPro" id="IPR036962">
    <property type="entry name" value="Glyco_hydro_3_N_sf"/>
</dbReference>
<protein>
    <recommendedName>
        <fullName evidence="3">beta-N-acetylhexosaminidase</fullName>
        <ecNumber evidence="3">3.2.1.52</ecNumber>
    </recommendedName>
</protein>
<reference evidence="9" key="1">
    <citation type="submission" date="2023-06" db="EMBL/GenBank/DDBJ databases">
        <title>Genomic of Agaribacillus aureum.</title>
        <authorList>
            <person name="Wang G."/>
        </authorList>
    </citation>
    <scope>NUCLEOTIDE SEQUENCE</scope>
    <source>
        <strain evidence="9">BMA12</strain>
    </source>
</reference>
<evidence type="ECO:0000256" key="4">
    <source>
        <dbReference type="ARBA" id="ARBA00022801"/>
    </source>
</evidence>
<organism evidence="9 10">
    <name type="scientific">Agaribacillus aureus</name>
    <dbReference type="NCBI Taxonomy" id="3051825"/>
    <lineage>
        <taxon>Bacteria</taxon>
        <taxon>Pseudomonadati</taxon>
        <taxon>Bacteroidota</taxon>
        <taxon>Cytophagia</taxon>
        <taxon>Cytophagales</taxon>
        <taxon>Splendidivirgaceae</taxon>
        <taxon>Agaribacillus</taxon>
    </lineage>
</organism>
<dbReference type="Gene3D" id="3.40.710.10">
    <property type="entry name" value="DD-peptidase/beta-lactamase superfamily"/>
    <property type="match status" value="1"/>
</dbReference>
<dbReference type="GO" id="GO:0016787">
    <property type="term" value="F:hydrolase activity"/>
    <property type="evidence" value="ECO:0007669"/>
    <property type="project" value="UniProtKB-KW"/>
</dbReference>
<evidence type="ECO:0000256" key="2">
    <source>
        <dbReference type="ARBA" id="ARBA00005336"/>
    </source>
</evidence>
<accession>A0ABT8L493</accession>
<evidence type="ECO:0000313" key="10">
    <source>
        <dbReference type="Proteomes" id="UP001172083"/>
    </source>
</evidence>
<sequence>MIKKVFILLVLLVGTNIHLNAQTEVENADDISGERWVDSVYNNLSDKQKIAQMFMVAAYSNLNESHYQKLEALIKEYNIGGLLFMQGGPGRQINLVNRYQKAAPTPLLIGMDLEYGLAMRLDSTIAFPKQMTLGAIKNEQYIYNLGAEIARQCKLIGVHVNFAPVLDINSNPNNPVIGLRSFGEDKREVAEKGKAFMQGLQDNGIIANAKHFPGHGDTDKDSHYSLPVINHDLRRLHKMELYPFKSLMDQGLMSTMIAHMHIPTIDSTKNLPSTLSKKLVTGLLKESMQFEGLIFTDALNMRAVTRYFPPTEVNLMAVEAGNDMLLFPENVPESIAAILKNIENGTISWQRIEASVKKILRAKYWAGLHQFTPLDHRYILDKLNTPMADLLNQKLYEKSVTIAKNVSGILPIRNLETQSFASLSIGSKPGNLFQKTLSKYVNFKHHHVSSRERDIDKYDQLFHQLKNYKTVVVGVHDIFNSARKNYGTNEVYLNFLNRLQKVTEVIVVVFGNPYSLRFFDEMGHVICTYEENKYSHKIAPQIIFGALASRGHLPVTASEEMSVHLGVETKPLGRLGYSLPEDVGLDSEVLKRIDIIAEEAITDKATPGCQILVAKNGAVVYEKSYGYLTYEKQQAVTNEIIYDLASLTKVVATLQSIMFLYDQGLLDVNQKASHYLHDLKGTNKEDMIIKDILMHQAGLLTFIPFWVKTVDEQGLKKEIYNSAGSPPYEIEITPEIYGLHSLQDSVWHWIKSSDLRPLKKYRDKYDYKYSDLGFFILHRLAEKLLNQRMDEFLVQNFYQPLGMNFLSYQPLKKLNRRIIAPTEYDNYFRNSLIHGTVHDPAAAMIGGIAGHAGVFGNANDIAKLLQMNLQDGIYGGTQYFQSGTINRFTKRQIKDNRRGLGWDKPELEDDNGPTSLQTSPATYGHTGFTGTAAWVDPVNDLIYIFLSNRIYPSANNFKLIQKNIRTRIQDIIYQAIVK</sequence>
<dbReference type="SUPFAM" id="SSF56601">
    <property type="entry name" value="beta-lactamase/transpeptidase-like"/>
    <property type="match status" value="1"/>
</dbReference>
<evidence type="ECO:0000259" key="7">
    <source>
        <dbReference type="Pfam" id="PF00144"/>
    </source>
</evidence>
<dbReference type="InterPro" id="IPR017853">
    <property type="entry name" value="GH"/>
</dbReference>
<evidence type="ECO:0000256" key="1">
    <source>
        <dbReference type="ARBA" id="ARBA00001231"/>
    </source>
</evidence>
<comment type="caution">
    <text evidence="9">The sequence shown here is derived from an EMBL/GenBank/DDBJ whole genome shotgun (WGS) entry which is preliminary data.</text>
</comment>
<keyword evidence="5" id="KW-0326">Glycosidase</keyword>
<comment type="catalytic activity">
    <reaction evidence="1">
        <text>Hydrolysis of terminal non-reducing N-acetyl-D-hexosamine residues in N-acetyl-beta-D-hexosaminides.</text>
        <dbReference type="EC" id="3.2.1.52"/>
    </reaction>
</comment>
<evidence type="ECO:0000313" key="9">
    <source>
        <dbReference type="EMBL" id="MDN5212543.1"/>
    </source>
</evidence>
<dbReference type="Pfam" id="PF00144">
    <property type="entry name" value="Beta-lactamase"/>
    <property type="match status" value="1"/>
</dbReference>
<evidence type="ECO:0000256" key="6">
    <source>
        <dbReference type="SAM" id="SignalP"/>
    </source>
</evidence>
<gene>
    <name evidence="9" type="ORF">QQ020_10825</name>
</gene>
<proteinExistence type="inferred from homology"/>
<comment type="similarity">
    <text evidence="2">Belongs to the glycosyl hydrolase 3 family.</text>
</comment>
<dbReference type="RefSeq" id="WP_346757861.1">
    <property type="nucleotide sequence ID" value="NZ_JAUJEB010000001.1"/>
</dbReference>
<dbReference type="SUPFAM" id="SSF51445">
    <property type="entry name" value="(Trans)glycosidases"/>
    <property type="match status" value="1"/>
</dbReference>
<dbReference type="Gene3D" id="3.20.20.300">
    <property type="entry name" value="Glycoside hydrolase, family 3, N-terminal domain"/>
    <property type="match status" value="1"/>
</dbReference>
<dbReference type="Pfam" id="PF00933">
    <property type="entry name" value="Glyco_hydro_3"/>
    <property type="match status" value="1"/>
</dbReference>
<dbReference type="InterPro" id="IPR001466">
    <property type="entry name" value="Beta-lactam-related"/>
</dbReference>
<keyword evidence="10" id="KW-1185">Reference proteome</keyword>
<dbReference type="InterPro" id="IPR050226">
    <property type="entry name" value="NagZ_Beta-hexosaminidase"/>
</dbReference>
<keyword evidence="6" id="KW-0732">Signal</keyword>
<name>A0ABT8L493_9BACT</name>
<evidence type="ECO:0000259" key="8">
    <source>
        <dbReference type="Pfam" id="PF00933"/>
    </source>
</evidence>
<dbReference type="InterPro" id="IPR012338">
    <property type="entry name" value="Beta-lactam/transpept-like"/>
</dbReference>
<dbReference type="EC" id="3.2.1.52" evidence="3"/>
<feature type="domain" description="Beta-lactamase-related" evidence="7">
    <location>
        <begin position="598"/>
        <end position="953"/>
    </location>
</feature>
<dbReference type="InterPro" id="IPR001764">
    <property type="entry name" value="Glyco_hydro_3_N"/>
</dbReference>
<dbReference type="PANTHER" id="PTHR30480">
    <property type="entry name" value="BETA-HEXOSAMINIDASE-RELATED"/>
    <property type="match status" value="1"/>
</dbReference>